<dbReference type="EMBL" id="JBBPFD010000015">
    <property type="protein sequence ID" value="KAK7895252.1"/>
    <property type="molecule type" value="Genomic_DNA"/>
</dbReference>
<sequence>MVRRFSLFAWAERARGRQARAEKAGEYCAASASVRAAKPHGKDTAQQHGSNMDDKLILAVFNFPELYNVTLPNYRCTQSRANAWKNISLTLGLPTASTARQDTTVRQPVARQWRRHRARKDGRVVFRSVPQWRRELVKAQAACRGGDRK</sequence>
<gene>
    <name evidence="2" type="ORF">WMY93_020577</name>
</gene>
<comment type="caution">
    <text evidence="2">The sequence shown here is derived from an EMBL/GenBank/DDBJ whole genome shotgun (WGS) entry which is preliminary data.</text>
</comment>
<dbReference type="Pfam" id="PF10545">
    <property type="entry name" value="MADF_DNA_bdg"/>
    <property type="match status" value="1"/>
</dbReference>
<name>A0AAW0N888_9GOBI</name>
<organism evidence="2 3">
    <name type="scientific">Mugilogobius chulae</name>
    <name type="common">yellowstripe goby</name>
    <dbReference type="NCBI Taxonomy" id="88201"/>
    <lineage>
        <taxon>Eukaryota</taxon>
        <taxon>Metazoa</taxon>
        <taxon>Chordata</taxon>
        <taxon>Craniata</taxon>
        <taxon>Vertebrata</taxon>
        <taxon>Euteleostomi</taxon>
        <taxon>Actinopterygii</taxon>
        <taxon>Neopterygii</taxon>
        <taxon>Teleostei</taxon>
        <taxon>Neoteleostei</taxon>
        <taxon>Acanthomorphata</taxon>
        <taxon>Gobiaria</taxon>
        <taxon>Gobiiformes</taxon>
        <taxon>Gobioidei</taxon>
        <taxon>Gobiidae</taxon>
        <taxon>Gobionellinae</taxon>
        <taxon>Mugilogobius</taxon>
    </lineage>
</organism>
<accession>A0AAW0N888</accession>
<proteinExistence type="predicted"/>
<dbReference type="AlphaFoldDB" id="A0AAW0N888"/>
<dbReference type="InterPro" id="IPR006578">
    <property type="entry name" value="MADF-dom"/>
</dbReference>
<keyword evidence="3" id="KW-1185">Reference proteome</keyword>
<evidence type="ECO:0000259" key="1">
    <source>
        <dbReference type="PROSITE" id="PS51029"/>
    </source>
</evidence>
<evidence type="ECO:0000313" key="3">
    <source>
        <dbReference type="Proteomes" id="UP001460270"/>
    </source>
</evidence>
<feature type="domain" description="MADF" evidence="1">
    <location>
        <begin position="55"/>
        <end position="144"/>
    </location>
</feature>
<dbReference type="PROSITE" id="PS51029">
    <property type="entry name" value="MADF"/>
    <property type="match status" value="1"/>
</dbReference>
<evidence type="ECO:0000313" key="2">
    <source>
        <dbReference type="EMBL" id="KAK7895252.1"/>
    </source>
</evidence>
<protein>
    <recommendedName>
        <fullName evidence="1">MADF domain-containing protein</fullName>
    </recommendedName>
</protein>
<dbReference type="Proteomes" id="UP001460270">
    <property type="component" value="Unassembled WGS sequence"/>
</dbReference>
<reference evidence="3" key="1">
    <citation type="submission" date="2024-04" db="EMBL/GenBank/DDBJ databases">
        <title>Salinicola lusitanus LLJ914,a marine bacterium isolated from the Okinawa Trough.</title>
        <authorList>
            <person name="Li J."/>
        </authorList>
    </citation>
    <scope>NUCLEOTIDE SEQUENCE [LARGE SCALE GENOMIC DNA]</scope>
</reference>